<dbReference type="PANTHER" id="PTHR43084">
    <property type="entry name" value="PERSULFIDE DIOXYGENASE ETHE1"/>
    <property type="match status" value="1"/>
</dbReference>
<dbReference type="Gene3D" id="3.60.15.10">
    <property type="entry name" value="Ribonuclease Z/Hydroxyacylglutathione hydrolase-like"/>
    <property type="match status" value="1"/>
</dbReference>
<gene>
    <name evidence="3" type="ORF">Ga0061063_0868</name>
</gene>
<proteinExistence type="predicted"/>
<dbReference type="OrthoDB" id="9784009at2"/>
<dbReference type="SMART" id="SM00849">
    <property type="entry name" value="Lactamase_B"/>
    <property type="match status" value="1"/>
</dbReference>
<keyword evidence="4" id="KW-1185">Reference proteome</keyword>
<dbReference type="GO" id="GO:0050313">
    <property type="term" value="F:sulfur dioxygenase activity"/>
    <property type="evidence" value="ECO:0007669"/>
    <property type="project" value="InterPro"/>
</dbReference>
<name>A0A0K6GTD9_9NEIS</name>
<dbReference type="InterPro" id="IPR001279">
    <property type="entry name" value="Metallo-B-lactamas"/>
</dbReference>
<dbReference type="PANTHER" id="PTHR43084:SF1">
    <property type="entry name" value="PERSULFIDE DIOXYGENASE ETHE1, MITOCHONDRIAL"/>
    <property type="match status" value="1"/>
</dbReference>
<dbReference type="SUPFAM" id="SSF56281">
    <property type="entry name" value="Metallo-hydrolase/oxidoreductase"/>
    <property type="match status" value="1"/>
</dbReference>
<accession>A0A0K6GTD9</accession>
<dbReference type="Pfam" id="PF00753">
    <property type="entry name" value="Lactamase_B"/>
    <property type="match status" value="1"/>
</dbReference>
<dbReference type="GO" id="GO:0016787">
    <property type="term" value="F:hydrolase activity"/>
    <property type="evidence" value="ECO:0007669"/>
    <property type="project" value="UniProtKB-KW"/>
</dbReference>
<dbReference type="GO" id="GO:0046872">
    <property type="term" value="F:metal ion binding"/>
    <property type="evidence" value="ECO:0007669"/>
    <property type="project" value="UniProtKB-KW"/>
</dbReference>
<keyword evidence="3" id="KW-0378">Hydrolase</keyword>
<reference evidence="4" key="1">
    <citation type="submission" date="2015-08" db="EMBL/GenBank/DDBJ databases">
        <authorList>
            <person name="Varghese N."/>
        </authorList>
    </citation>
    <scope>NUCLEOTIDE SEQUENCE [LARGE SCALE GENOMIC DNA]</scope>
    <source>
        <strain evidence="4">DSM 17901</strain>
    </source>
</reference>
<protein>
    <submittedName>
        <fullName evidence="3">Glyoxylase or a related metal-dependent hydrolase, beta-lactamase superfamily II</fullName>
    </submittedName>
</protein>
<dbReference type="Proteomes" id="UP000243535">
    <property type="component" value="Unassembled WGS sequence"/>
</dbReference>
<evidence type="ECO:0000256" key="1">
    <source>
        <dbReference type="ARBA" id="ARBA00022723"/>
    </source>
</evidence>
<evidence type="ECO:0000313" key="3">
    <source>
        <dbReference type="EMBL" id="CUA82019.1"/>
    </source>
</evidence>
<dbReference type="InterPro" id="IPR051682">
    <property type="entry name" value="Mito_Persulfide_Diox"/>
</dbReference>
<keyword evidence="1" id="KW-0479">Metal-binding</keyword>
<dbReference type="RefSeq" id="WP_055433382.1">
    <property type="nucleotide sequence ID" value="NZ_CYHA01000001.1"/>
</dbReference>
<evidence type="ECO:0000259" key="2">
    <source>
        <dbReference type="SMART" id="SM00849"/>
    </source>
</evidence>
<dbReference type="STRING" id="375574.GCA_001418035_00666"/>
<dbReference type="AlphaFoldDB" id="A0A0K6GTD9"/>
<feature type="domain" description="Metallo-beta-lactamase" evidence="2">
    <location>
        <begin position="14"/>
        <end position="204"/>
    </location>
</feature>
<dbReference type="EMBL" id="CYHA01000001">
    <property type="protein sequence ID" value="CUA82019.1"/>
    <property type="molecule type" value="Genomic_DNA"/>
</dbReference>
<sequence>MKPLVASFFEPVTMTFSHIVYDAPGGEAAIVDPVLDYDPRSGRTCTLSAQKLVDFIHAQRLSVTWLLETHAHADHLSAAPWLQATVGGRIAIGAHIREVQAVFGRLFNLGADFATDGRPFDQLFNDGDTFRIGALEAEVLHVPGHTPADVAYRVGDAVFVGDTLFMPDVGSARCDFPGGDAATLYRSARRLLALPDETRLFMCHDYPPAGRGPVCETTVGASRSANLHLRDDIDEARFVALRHARDRTLPPPALMLPSVQVNIRAGHLPPPEDNGQRYLKIPLNLL</sequence>
<dbReference type="GO" id="GO:0006749">
    <property type="term" value="P:glutathione metabolic process"/>
    <property type="evidence" value="ECO:0007669"/>
    <property type="project" value="InterPro"/>
</dbReference>
<organism evidence="3 4">
    <name type="scientific">Gulbenkiania indica</name>
    <dbReference type="NCBI Taxonomy" id="375574"/>
    <lineage>
        <taxon>Bacteria</taxon>
        <taxon>Pseudomonadati</taxon>
        <taxon>Pseudomonadota</taxon>
        <taxon>Betaproteobacteria</taxon>
        <taxon>Neisseriales</taxon>
        <taxon>Chromobacteriaceae</taxon>
        <taxon>Gulbenkiania</taxon>
    </lineage>
</organism>
<dbReference type="InterPro" id="IPR044528">
    <property type="entry name" value="POD-like_MBL-fold"/>
</dbReference>
<dbReference type="GO" id="GO:0070813">
    <property type="term" value="P:hydrogen sulfide metabolic process"/>
    <property type="evidence" value="ECO:0007669"/>
    <property type="project" value="TreeGrafter"/>
</dbReference>
<dbReference type="CDD" id="cd07724">
    <property type="entry name" value="POD-like_MBL-fold"/>
    <property type="match status" value="1"/>
</dbReference>
<evidence type="ECO:0000313" key="4">
    <source>
        <dbReference type="Proteomes" id="UP000243535"/>
    </source>
</evidence>
<dbReference type="InterPro" id="IPR036866">
    <property type="entry name" value="RibonucZ/Hydroxyglut_hydro"/>
</dbReference>